<gene>
    <name evidence="8" type="primary">barA</name>
    <name evidence="8" type="ordered locus">CHU_0103</name>
</gene>
<keyword evidence="5 8" id="KW-0418">Kinase</keyword>
<dbReference type="Proteomes" id="UP000001822">
    <property type="component" value="Chromosome"/>
</dbReference>
<dbReference type="InterPro" id="IPR052162">
    <property type="entry name" value="Sensor_kinase/Photoreceptor"/>
</dbReference>
<dbReference type="InterPro" id="IPR003661">
    <property type="entry name" value="HisK_dim/P_dom"/>
</dbReference>
<dbReference type="EMBL" id="CP000383">
    <property type="protein sequence ID" value="ABG57396.1"/>
    <property type="molecule type" value="Genomic_DNA"/>
</dbReference>
<dbReference type="SUPFAM" id="SSF47384">
    <property type="entry name" value="Homodimeric domain of signal transducing histidine kinase"/>
    <property type="match status" value="1"/>
</dbReference>
<dbReference type="OrthoDB" id="890870at2"/>
<dbReference type="RefSeq" id="WP_011583512.1">
    <property type="nucleotide sequence ID" value="NC_008255.1"/>
</dbReference>
<dbReference type="InterPro" id="IPR036097">
    <property type="entry name" value="HisK_dim/P_sf"/>
</dbReference>
<dbReference type="SMART" id="SM00388">
    <property type="entry name" value="HisKA"/>
    <property type="match status" value="1"/>
</dbReference>
<dbReference type="PANTHER" id="PTHR43304:SF1">
    <property type="entry name" value="PAC DOMAIN-CONTAINING PROTEIN"/>
    <property type="match status" value="1"/>
</dbReference>
<keyword evidence="4 8" id="KW-0808">Transferase</keyword>
<sequence length="379" mass="43542">MEEILDFFSKLLLTESWPARWFCGKWSDFHGWLYICSSLAIWAAYFAIPFSLFYLLRKKNNEIPFVKVLWLFILFILLCGLTHLVDVVIFWAPVYRLSALILFITAIISWVTVFGLYKVIPVALTLKSPEQLEKIVVERTRQLEDSNKNLVRLNKDMDNFIYSASHDLKSPVNNIEGLVQLLKSELKTTDLKENTSIELLLSKIETSATKVKNTVINLTDIVKIQSNPYEDIQNIDIREVLKEILLENEITVNTSNANITLGLNVETITYSRQAFKSILYNLIINSIKYKSPDRKLNIEITSSFNRKTNKIEVSVKDNGLGIDLELHKEKLFKLFVRFHDHIDGSGVGLYIINKIVEDKGGKIEVESTVNVGSIFKIIF</sequence>
<accession>A0A6N4SMB0</accession>
<dbReference type="PRINTS" id="PR00344">
    <property type="entry name" value="BCTRLSENSOR"/>
</dbReference>
<dbReference type="Pfam" id="PF25487">
    <property type="entry name" value="ETR1_N"/>
    <property type="match status" value="1"/>
</dbReference>
<evidence type="ECO:0000256" key="6">
    <source>
        <dbReference type="SAM" id="Phobius"/>
    </source>
</evidence>
<dbReference type="Pfam" id="PF00512">
    <property type="entry name" value="HisKA"/>
    <property type="match status" value="1"/>
</dbReference>
<evidence type="ECO:0000256" key="1">
    <source>
        <dbReference type="ARBA" id="ARBA00000085"/>
    </source>
</evidence>
<organism evidence="8 9">
    <name type="scientific">Cytophaga hutchinsonii (strain ATCC 33406 / DSM 1761 / CIP 103989 / NBRC 15051 / NCIMB 9469 / D465)</name>
    <dbReference type="NCBI Taxonomy" id="269798"/>
    <lineage>
        <taxon>Bacteria</taxon>
        <taxon>Pseudomonadati</taxon>
        <taxon>Bacteroidota</taxon>
        <taxon>Cytophagia</taxon>
        <taxon>Cytophagales</taxon>
        <taxon>Cytophagaceae</taxon>
        <taxon>Cytophaga</taxon>
    </lineage>
</organism>
<dbReference type="PANTHER" id="PTHR43304">
    <property type="entry name" value="PHYTOCHROME-LIKE PROTEIN CPH1"/>
    <property type="match status" value="1"/>
</dbReference>
<feature type="transmembrane region" description="Helical" evidence="6">
    <location>
        <begin position="68"/>
        <end position="91"/>
    </location>
</feature>
<evidence type="ECO:0000256" key="5">
    <source>
        <dbReference type="ARBA" id="ARBA00022777"/>
    </source>
</evidence>
<keyword evidence="6" id="KW-1133">Transmembrane helix</keyword>
<dbReference type="GO" id="GO:0000155">
    <property type="term" value="F:phosphorelay sensor kinase activity"/>
    <property type="evidence" value="ECO:0007669"/>
    <property type="project" value="InterPro"/>
</dbReference>
<evidence type="ECO:0000256" key="3">
    <source>
        <dbReference type="ARBA" id="ARBA00022553"/>
    </source>
</evidence>
<dbReference type="Pfam" id="PF02518">
    <property type="entry name" value="HATPase_c"/>
    <property type="match status" value="1"/>
</dbReference>
<evidence type="ECO:0000259" key="7">
    <source>
        <dbReference type="PROSITE" id="PS50109"/>
    </source>
</evidence>
<comment type="catalytic activity">
    <reaction evidence="1">
        <text>ATP + protein L-histidine = ADP + protein N-phospho-L-histidine.</text>
        <dbReference type="EC" id="2.7.13.3"/>
    </reaction>
</comment>
<dbReference type="SUPFAM" id="SSF55874">
    <property type="entry name" value="ATPase domain of HSP90 chaperone/DNA topoisomerase II/histidine kinase"/>
    <property type="match status" value="1"/>
</dbReference>
<name>A0A6N4SMB0_CYTH3</name>
<evidence type="ECO:0000313" key="8">
    <source>
        <dbReference type="EMBL" id="ABG57396.1"/>
    </source>
</evidence>
<evidence type="ECO:0000313" key="9">
    <source>
        <dbReference type="Proteomes" id="UP000001822"/>
    </source>
</evidence>
<dbReference type="InterPro" id="IPR005467">
    <property type="entry name" value="His_kinase_dom"/>
</dbReference>
<dbReference type="KEGG" id="chu:CHU_0103"/>
<dbReference type="Gene3D" id="1.10.287.130">
    <property type="match status" value="1"/>
</dbReference>
<keyword evidence="3" id="KW-0597">Phosphoprotein</keyword>
<evidence type="ECO:0000256" key="2">
    <source>
        <dbReference type="ARBA" id="ARBA00012438"/>
    </source>
</evidence>
<keyword evidence="6" id="KW-0812">Transmembrane</keyword>
<dbReference type="InterPro" id="IPR003594">
    <property type="entry name" value="HATPase_dom"/>
</dbReference>
<dbReference type="PROSITE" id="PS50109">
    <property type="entry name" value="HIS_KIN"/>
    <property type="match status" value="1"/>
</dbReference>
<keyword evidence="6" id="KW-0472">Membrane</keyword>
<dbReference type="EC" id="2.7.13.3" evidence="2"/>
<protein>
    <recommendedName>
        <fullName evidence="2">histidine kinase</fullName>
        <ecNumber evidence="2">2.7.13.3</ecNumber>
    </recommendedName>
</protein>
<dbReference type="Gene3D" id="3.30.565.10">
    <property type="entry name" value="Histidine kinase-like ATPase, C-terminal domain"/>
    <property type="match status" value="1"/>
</dbReference>
<feature type="transmembrane region" description="Helical" evidence="6">
    <location>
        <begin position="97"/>
        <end position="117"/>
    </location>
</feature>
<keyword evidence="9" id="KW-1185">Reference proteome</keyword>
<dbReference type="InterPro" id="IPR058544">
    <property type="entry name" value="ETR1_N"/>
</dbReference>
<dbReference type="InterPro" id="IPR036890">
    <property type="entry name" value="HATPase_C_sf"/>
</dbReference>
<dbReference type="SMART" id="SM00387">
    <property type="entry name" value="HATPase_c"/>
    <property type="match status" value="1"/>
</dbReference>
<dbReference type="AlphaFoldDB" id="A0A6N4SMB0"/>
<feature type="transmembrane region" description="Helical" evidence="6">
    <location>
        <begin position="31"/>
        <end position="56"/>
    </location>
</feature>
<feature type="domain" description="Histidine kinase" evidence="7">
    <location>
        <begin position="163"/>
        <end position="379"/>
    </location>
</feature>
<dbReference type="CDD" id="cd00082">
    <property type="entry name" value="HisKA"/>
    <property type="match status" value="1"/>
</dbReference>
<dbReference type="InterPro" id="IPR004358">
    <property type="entry name" value="Sig_transdc_His_kin-like_C"/>
</dbReference>
<evidence type="ECO:0000256" key="4">
    <source>
        <dbReference type="ARBA" id="ARBA00022679"/>
    </source>
</evidence>
<reference evidence="8 9" key="1">
    <citation type="journal article" date="2007" name="Appl. Environ. Microbiol.">
        <title>Genome sequence of the cellulolytic gliding bacterium Cytophaga hutchinsonii.</title>
        <authorList>
            <person name="Xie G."/>
            <person name="Bruce D.C."/>
            <person name="Challacombe J.F."/>
            <person name="Chertkov O."/>
            <person name="Detter J.C."/>
            <person name="Gilna P."/>
            <person name="Han C.S."/>
            <person name="Lucas S."/>
            <person name="Misra M."/>
            <person name="Myers G.L."/>
            <person name="Richardson P."/>
            <person name="Tapia R."/>
            <person name="Thayer N."/>
            <person name="Thompson L.S."/>
            <person name="Brettin T.S."/>
            <person name="Henrissat B."/>
            <person name="Wilson D.B."/>
            <person name="McBride M.J."/>
        </authorList>
    </citation>
    <scope>NUCLEOTIDE SEQUENCE [LARGE SCALE GENOMIC DNA]</scope>
    <source>
        <strain evidence="9">ATCC 33406 / DSM 1761 / CIP 103989 / NBRC 15051 / NCIMB 9469 / D465</strain>
    </source>
</reference>
<proteinExistence type="predicted"/>